<dbReference type="Pfam" id="PF00478">
    <property type="entry name" value="IMPDH"/>
    <property type="match status" value="1"/>
</dbReference>
<accession>A0AAV8ZGW6</accession>
<evidence type="ECO:0000259" key="2">
    <source>
        <dbReference type="Pfam" id="PF00478"/>
    </source>
</evidence>
<proteinExistence type="inferred from homology"/>
<dbReference type="SUPFAM" id="SSF51412">
    <property type="entry name" value="Inosine monophosphate dehydrogenase (IMPDH)"/>
    <property type="match status" value="1"/>
</dbReference>
<evidence type="ECO:0000313" key="3">
    <source>
        <dbReference type="EMBL" id="KAJ8963618.1"/>
    </source>
</evidence>
<evidence type="ECO:0000256" key="1">
    <source>
        <dbReference type="ARBA" id="ARBA00005502"/>
    </source>
</evidence>
<dbReference type="GO" id="GO:0006183">
    <property type="term" value="P:GTP biosynthetic process"/>
    <property type="evidence" value="ECO:0007669"/>
    <property type="project" value="TreeGrafter"/>
</dbReference>
<protein>
    <recommendedName>
        <fullName evidence="2">IMP dehydrogenase/GMP reductase domain-containing protein</fullName>
    </recommendedName>
</protein>
<dbReference type="Gene3D" id="3.20.20.70">
    <property type="entry name" value="Aldolase class I"/>
    <property type="match status" value="1"/>
</dbReference>
<gene>
    <name evidence="3" type="ORF">NQ314_005518</name>
</gene>
<organism evidence="3 4">
    <name type="scientific">Rhamnusium bicolor</name>
    <dbReference type="NCBI Taxonomy" id="1586634"/>
    <lineage>
        <taxon>Eukaryota</taxon>
        <taxon>Metazoa</taxon>
        <taxon>Ecdysozoa</taxon>
        <taxon>Arthropoda</taxon>
        <taxon>Hexapoda</taxon>
        <taxon>Insecta</taxon>
        <taxon>Pterygota</taxon>
        <taxon>Neoptera</taxon>
        <taxon>Endopterygota</taxon>
        <taxon>Coleoptera</taxon>
        <taxon>Polyphaga</taxon>
        <taxon>Cucujiformia</taxon>
        <taxon>Chrysomeloidea</taxon>
        <taxon>Cerambycidae</taxon>
        <taxon>Lepturinae</taxon>
        <taxon>Rhagiini</taxon>
        <taxon>Rhamnusium</taxon>
    </lineage>
</organism>
<dbReference type="InterPro" id="IPR005990">
    <property type="entry name" value="IMP_DH"/>
</dbReference>
<dbReference type="InterPro" id="IPR001093">
    <property type="entry name" value="IMP_DH_GMPRt"/>
</dbReference>
<dbReference type="PANTHER" id="PTHR11911">
    <property type="entry name" value="INOSINE-5-MONOPHOSPHATE DEHYDROGENASE RELATED"/>
    <property type="match status" value="1"/>
</dbReference>
<dbReference type="GO" id="GO:0005737">
    <property type="term" value="C:cytoplasm"/>
    <property type="evidence" value="ECO:0007669"/>
    <property type="project" value="TreeGrafter"/>
</dbReference>
<reference evidence="3" key="1">
    <citation type="journal article" date="2023" name="Insect Mol. Biol.">
        <title>Genome sequencing provides insights into the evolution of gene families encoding plant cell wall-degrading enzymes in longhorned beetles.</title>
        <authorList>
            <person name="Shin N.R."/>
            <person name="Okamura Y."/>
            <person name="Kirsch R."/>
            <person name="Pauchet Y."/>
        </authorList>
    </citation>
    <scope>NUCLEOTIDE SEQUENCE</scope>
    <source>
        <strain evidence="3">RBIC_L_NR</strain>
    </source>
</reference>
<evidence type="ECO:0000313" key="4">
    <source>
        <dbReference type="Proteomes" id="UP001162156"/>
    </source>
</evidence>
<feature type="domain" description="IMP dehydrogenase/GMP reductase" evidence="2">
    <location>
        <begin position="1"/>
        <end position="95"/>
    </location>
</feature>
<dbReference type="AlphaFoldDB" id="A0AAV8ZGW6"/>
<comment type="caution">
    <text evidence="3">The sequence shown here is derived from an EMBL/GenBank/DDBJ whole genome shotgun (WGS) entry which is preliminary data.</text>
</comment>
<sequence>MGSIEAKDRKNSMGSAMNRYFRDEVDKLKITLGVSNSIEDKGSVLRFIPYLQCGIRHGCQDIGIKSLSGLKDMTNVGDFRFELRSHSTQMEGNVHSLFSYEKKVGLE</sequence>
<name>A0AAV8ZGW6_9CUCU</name>
<comment type="similarity">
    <text evidence="1">Belongs to the IMPDH/GMPR family.</text>
</comment>
<dbReference type="EMBL" id="JANEYF010001524">
    <property type="protein sequence ID" value="KAJ8963618.1"/>
    <property type="molecule type" value="Genomic_DNA"/>
</dbReference>
<dbReference type="PANTHER" id="PTHR11911:SF111">
    <property type="entry name" value="INOSINE-5'-MONOPHOSPHATE DEHYDROGENASE"/>
    <property type="match status" value="1"/>
</dbReference>
<dbReference type="Proteomes" id="UP001162156">
    <property type="component" value="Unassembled WGS sequence"/>
</dbReference>
<keyword evidence="4" id="KW-1185">Reference proteome</keyword>
<dbReference type="GO" id="GO:0003938">
    <property type="term" value="F:IMP dehydrogenase activity"/>
    <property type="evidence" value="ECO:0007669"/>
    <property type="project" value="InterPro"/>
</dbReference>
<dbReference type="InterPro" id="IPR013785">
    <property type="entry name" value="Aldolase_TIM"/>
</dbReference>